<evidence type="ECO:0000256" key="6">
    <source>
        <dbReference type="ARBA" id="ARBA00022786"/>
    </source>
</evidence>
<dbReference type="InterPro" id="IPR051628">
    <property type="entry name" value="LUBAC_E3_Ligases"/>
</dbReference>
<comment type="pathway">
    <text evidence="1">Protein modification; protein ubiquitination.</text>
</comment>
<dbReference type="InParanoid" id="A0A1V8T3F7"/>
<dbReference type="EMBL" id="NAJO01000018">
    <property type="protein sequence ID" value="OQO05702.1"/>
    <property type="molecule type" value="Genomic_DNA"/>
</dbReference>
<dbReference type="Proteomes" id="UP000192596">
    <property type="component" value="Unassembled WGS sequence"/>
</dbReference>
<keyword evidence="5" id="KW-0863">Zinc-finger</keyword>
<evidence type="ECO:0000313" key="11">
    <source>
        <dbReference type="Proteomes" id="UP000192596"/>
    </source>
</evidence>
<dbReference type="STRING" id="1507870.A0A1V8T3F7"/>
<dbReference type="PROSITE" id="PS51873">
    <property type="entry name" value="TRIAD"/>
    <property type="match status" value="1"/>
</dbReference>
<accession>A0A1V8T3F7</accession>
<dbReference type="InterPro" id="IPR047546">
    <property type="entry name" value="Rcat_RBR_RNF216"/>
</dbReference>
<evidence type="ECO:0000256" key="7">
    <source>
        <dbReference type="ARBA" id="ARBA00022833"/>
    </source>
</evidence>
<reference evidence="11" key="1">
    <citation type="submission" date="2017-03" db="EMBL/GenBank/DDBJ databases">
        <title>Genomes of endolithic fungi from Antarctica.</title>
        <authorList>
            <person name="Coleine C."/>
            <person name="Masonjones S."/>
            <person name="Stajich J.E."/>
        </authorList>
    </citation>
    <scope>NUCLEOTIDE SEQUENCE [LARGE SCALE GENOMIC DNA]</scope>
    <source>
        <strain evidence="11">CCFEE 5527</strain>
    </source>
</reference>
<dbReference type="Pfam" id="PF26200">
    <property type="entry name" value="Rcat_RNF216"/>
    <property type="match status" value="1"/>
</dbReference>
<dbReference type="SUPFAM" id="SSF57850">
    <property type="entry name" value="RING/U-box"/>
    <property type="match status" value="1"/>
</dbReference>
<evidence type="ECO:0000259" key="9">
    <source>
        <dbReference type="PROSITE" id="PS51873"/>
    </source>
</evidence>
<keyword evidence="3" id="KW-0479">Metal-binding</keyword>
<evidence type="ECO:0000256" key="1">
    <source>
        <dbReference type="ARBA" id="ARBA00004906"/>
    </source>
</evidence>
<organism evidence="10 11">
    <name type="scientific">Cryoendolithus antarcticus</name>
    <dbReference type="NCBI Taxonomy" id="1507870"/>
    <lineage>
        <taxon>Eukaryota</taxon>
        <taxon>Fungi</taxon>
        <taxon>Dikarya</taxon>
        <taxon>Ascomycota</taxon>
        <taxon>Pezizomycotina</taxon>
        <taxon>Dothideomycetes</taxon>
        <taxon>Dothideomycetidae</taxon>
        <taxon>Cladosporiales</taxon>
        <taxon>Cladosporiaceae</taxon>
        <taxon>Cryoendolithus</taxon>
    </lineage>
</organism>
<dbReference type="OrthoDB" id="10009520at2759"/>
<sequence>MATAQAAGGAHRHVIDLVSDDESANGDDLPLIVDRAAAEQPGEGLWGFDNVLPELGFPDFLPEHGHEDSEAEVEITGVRANVDLLETPEPELPRVHPDDKYDGLRNTQEARDFEVVLAMSGEATGFTVDTCLQRVLELFPDVCHDHVIRLYQQHDDDNNGYEGIPGPARLDSIIDSLLTDSTYPRHKSITDLKRKRADSREDADAALLLRWEREDRETAPHSFSGSIKCMLKSEFPTWTQDDIANVLKQKKHYYQSQVHMASLLDTENSARRGRPSTQFADADTIAVNSGWPSLVDELEAARKRVNIDRKLRLEEVTKKRMEADNLQRAIDAGLIAECQACFDELPMNRQIHCNGDTAHFTCYECAENYIKSEVGDSRCRVLCTAGCGAGFDPYQLNSLADKKLLERLAQLQQEKDIRDAGLDDLEECPCCDYKAILPPVEDDFEFRCANPDCNKISCRRCKATSHIPMSCEQYANDNKINSRHKIEEAMTAALIRGCNGCKKQFIKEYGCNKMTCPSCGHLQCYVCSTSLKGYEHFDQTGGYPAPGQHQAAPAGGKCPLYDDVEARHEREVKVAEDAARAEVVASDPDVTAEDLQIKMSAAVTKKAAPTGAAAVDRAAMLAMGMPPEYDAFMVPRHRHRAYERGLARLDGRVAALEARHGAGHRVRGAEAAAAGGEERGIGAVADRMVALRAALERNRIPPDMPIAGLDELVDARRARHAMNANQRPHGGWVQPMPGAPPDFNPAASFRARERRPREDRDEIERLINRPVARQPHLAQMANILAAAPHNPPPDLQRPIVPAVQPSRYEALQPTVAPADQRPMGAPRLDLLRRQRFEALQAQQQRRLRAGDPQAQAVTQARAQSARQRAQDLAAQRARNVAQRTQDTNQQAQAANNQRLQAANHQFAVADQQARAAHLLPAQARNAPGLFDNLPLLQQPAFGDLALGLHFGPVPGAFHDGVDAAPLRGAPQRADYWGEGLEVNWAGFGGADVEDDWLAAWPRGRDQ</sequence>
<name>A0A1V8T3F7_9PEZI</name>
<dbReference type="CDD" id="cd20353">
    <property type="entry name" value="Rcat_RBR_RNF216"/>
    <property type="match status" value="1"/>
</dbReference>
<proteinExistence type="predicted"/>
<evidence type="ECO:0000256" key="3">
    <source>
        <dbReference type="ARBA" id="ARBA00022723"/>
    </source>
</evidence>
<keyword evidence="2" id="KW-0808">Transferase</keyword>
<dbReference type="PANTHER" id="PTHR22770">
    <property type="entry name" value="UBIQUITIN CONJUGATING ENZYME 7 INTERACTING PROTEIN-RELATED"/>
    <property type="match status" value="1"/>
</dbReference>
<evidence type="ECO:0000256" key="4">
    <source>
        <dbReference type="ARBA" id="ARBA00022737"/>
    </source>
</evidence>
<dbReference type="InterPro" id="IPR047545">
    <property type="entry name" value="BRcat_RBR_RNF216"/>
</dbReference>
<comment type="caution">
    <text evidence="10">The sequence shown here is derived from an EMBL/GenBank/DDBJ whole genome shotgun (WGS) entry which is preliminary data.</text>
</comment>
<dbReference type="AlphaFoldDB" id="A0A1V8T3F7"/>
<dbReference type="GO" id="GO:0008270">
    <property type="term" value="F:zinc ion binding"/>
    <property type="evidence" value="ECO:0007669"/>
    <property type="project" value="UniProtKB-KW"/>
</dbReference>
<keyword evidence="11" id="KW-1185">Reference proteome</keyword>
<dbReference type="GO" id="GO:0016740">
    <property type="term" value="F:transferase activity"/>
    <property type="evidence" value="ECO:0007669"/>
    <property type="project" value="UniProtKB-KW"/>
</dbReference>
<feature type="region of interest" description="Disordered" evidence="8">
    <location>
        <begin position="843"/>
        <end position="894"/>
    </location>
</feature>
<evidence type="ECO:0000313" key="10">
    <source>
        <dbReference type="EMBL" id="OQO05702.1"/>
    </source>
</evidence>
<evidence type="ECO:0000256" key="8">
    <source>
        <dbReference type="SAM" id="MobiDB-lite"/>
    </source>
</evidence>
<dbReference type="CDD" id="cd20339">
    <property type="entry name" value="BRcat_RBR_RNF216"/>
    <property type="match status" value="1"/>
</dbReference>
<feature type="compositionally biased region" description="Low complexity" evidence="8">
    <location>
        <begin position="853"/>
        <end position="894"/>
    </location>
</feature>
<feature type="domain" description="RING-type" evidence="9">
    <location>
        <begin position="334"/>
        <end position="562"/>
    </location>
</feature>
<evidence type="ECO:0000256" key="5">
    <source>
        <dbReference type="ARBA" id="ARBA00022771"/>
    </source>
</evidence>
<evidence type="ECO:0000256" key="2">
    <source>
        <dbReference type="ARBA" id="ARBA00022679"/>
    </source>
</evidence>
<dbReference type="InterPro" id="IPR044066">
    <property type="entry name" value="TRIAD_supradom"/>
</dbReference>
<keyword evidence="4" id="KW-0677">Repeat</keyword>
<protein>
    <recommendedName>
        <fullName evidence="9">RING-type domain-containing protein</fullName>
    </recommendedName>
</protein>
<dbReference type="PANTHER" id="PTHR22770:SF47">
    <property type="entry name" value="E3 UBIQUITIN-PROTEIN LIGASE RNF216"/>
    <property type="match status" value="1"/>
</dbReference>
<keyword evidence="6" id="KW-0833">Ubl conjugation pathway</keyword>
<dbReference type="Gene3D" id="1.20.120.1750">
    <property type="match status" value="1"/>
</dbReference>
<keyword evidence="7" id="KW-0862">Zinc</keyword>
<gene>
    <name evidence="10" type="ORF">B0A48_09795</name>
</gene>